<evidence type="ECO:0000313" key="2">
    <source>
        <dbReference type="Proteomes" id="UP001062846"/>
    </source>
</evidence>
<dbReference type="EMBL" id="CM046393">
    <property type="protein sequence ID" value="KAI8551709.1"/>
    <property type="molecule type" value="Genomic_DNA"/>
</dbReference>
<sequence>MPVTSPRWKDLWVQVGGKTFFGPCVVGVLGICDTITTTTTCSFELHRSDKESLKMAIKEMIKRDVS</sequence>
<dbReference type="Proteomes" id="UP001062846">
    <property type="component" value="Chromosome 6"/>
</dbReference>
<reference evidence="1" key="1">
    <citation type="submission" date="2022-02" db="EMBL/GenBank/DDBJ databases">
        <title>Plant Genome Project.</title>
        <authorList>
            <person name="Zhang R.-G."/>
        </authorList>
    </citation>
    <scope>NUCLEOTIDE SEQUENCE</scope>
    <source>
        <strain evidence="1">AT1</strain>
    </source>
</reference>
<accession>A0ACC0NFY8</accession>
<keyword evidence="2" id="KW-1185">Reference proteome</keyword>
<organism evidence="1 2">
    <name type="scientific">Rhododendron molle</name>
    <name type="common">Chinese azalea</name>
    <name type="synonym">Azalea mollis</name>
    <dbReference type="NCBI Taxonomy" id="49168"/>
    <lineage>
        <taxon>Eukaryota</taxon>
        <taxon>Viridiplantae</taxon>
        <taxon>Streptophyta</taxon>
        <taxon>Embryophyta</taxon>
        <taxon>Tracheophyta</taxon>
        <taxon>Spermatophyta</taxon>
        <taxon>Magnoliopsida</taxon>
        <taxon>eudicotyledons</taxon>
        <taxon>Gunneridae</taxon>
        <taxon>Pentapetalae</taxon>
        <taxon>asterids</taxon>
        <taxon>Ericales</taxon>
        <taxon>Ericaceae</taxon>
        <taxon>Ericoideae</taxon>
        <taxon>Rhodoreae</taxon>
        <taxon>Rhododendron</taxon>
    </lineage>
</organism>
<gene>
    <name evidence="1" type="ORF">RHMOL_Rhmol06G0207500</name>
</gene>
<proteinExistence type="predicted"/>
<protein>
    <submittedName>
        <fullName evidence="1">Uncharacterized protein</fullName>
    </submittedName>
</protein>
<comment type="caution">
    <text evidence="1">The sequence shown here is derived from an EMBL/GenBank/DDBJ whole genome shotgun (WGS) entry which is preliminary data.</text>
</comment>
<evidence type="ECO:0000313" key="1">
    <source>
        <dbReference type="EMBL" id="KAI8551709.1"/>
    </source>
</evidence>
<name>A0ACC0NFY8_RHOML</name>